<gene>
    <name evidence="3" type="ORF">SAMN05421811_11251</name>
</gene>
<evidence type="ECO:0000313" key="3">
    <source>
        <dbReference type="EMBL" id="SEU34432.1"/>
    </source>
</evidence>
<dbReference type="InterPro" id="IPR023393">
    <property type="entry name" value="START-like_dom_sf"/>
</dbReference>
<protein>
    <submittedName>
        <fullName evidence="3">Uncharacterized conserved protein YndB, AHSA1/START domain</fullName>
    </submittedName>
</protein>
<dbReference type="Pfam" id="PF08327">
    <property type="entry name" value="AHSA1"/>
    <property type="match status" value="1"/>
</dbReference>
<evidence type="ECO:0000259" key="2">
    <source>
        <dbReference type="Pfam" id="PF08327"/>
    </source>
</evidence>
<dbReference type="InterPro" id="IPR013538">
    <property type="entry name" value="ASHA1/2-like_C"/>
</dbReference>
<proteinExistence type="inferred from homology"/>
<evidence type="ECO:0000256" key="1">
    <source>
        <dbReference type="ARBA" id="ARBA00006817"/>
    </source>
</evidence>
<dbReference type="AlphaFoldDB" id="A0A1I0L4C6"/>
<keyword evidence="4" id="KW-1185">Reference proteome</keyword>
<name>A0A1I0L4C6_9ACTN</name>
<sequence length="153" mass="17480">MNTPIEAGIEPIRHAVIVEADQSRTFGTFTKKLATWWPIDSFSMEPGKVRDVCLEEWVGGRIYEVLDDGRENDWGHILTWEPPRLVVFTWEVIEGPVFTEVELLFKELGPALTRVEMTHRGWENLAPLLSDAYLAHRSGWPLILGRLEAALRA</sequence>
<evidence type="ECO:0000313" key="4">
    <source>
        <dbReference type="Proteomes" id="UP000199361"/>
    </source>
</evidence>
<reference evidence="3 4" key="1">
    <citation type="submission" date="2016-10" db="EMBL/GenBank/DDBJ databases">
        <authorList>
            <person name="de Groot N.N."/>
        </authorList>
    </citation>
    <scope>NUCLEOTIDE SEQUENCE [LARGE SCALE GENOMIC DNA]</scope>
    <source>
        <strain evidence="3 4">CGMCC 4.5598</strain>
    </source>
</reference>
<accession>A0A1I0L4C6</accession>
<dbReference type="OrthoDB" id="268331at2"/>
<organism evidence="3 4">
    <name type="scientific">Nonomuraea wenchangensis</name>
    <dbReference type="NCBI Taxonomy" id="568860"/>
    <lineage>
        <taxon>Bacteria</taxon>
        <taxon>Bacillati</taxon>
        <taxon>Actinomycetota</taxon>
        <taxon>Actinomycetes</taxon>
        <taxon>Streptosporangiales</taxon>
        <taxon>Streptosporangiaceae</taxon>
        <taxon>Nonomuraea</taxon>
    </lineage>
</organism>
<dbReference type="STRING" id="568860.SAMN05421811_11251"/>
<dbReference type="EMBL" id="FOHX01000012">
    <property type="protein sequence ID" value="SEU34432.1"/>
    <property type="molecule type" value="Genomic_DNA"/>
</dbReference>
<feature type="domain" description="Activator of Hsp90 ATPase homologue 1/2-like C-terminal" evidence="2">
    <location>
        <begin position="23"/>
        <end position="151"/>
    </location>
</feature>
<comment type="similarity">
    <text evidence="1">Belongs to the AHA1 family.</text>
</comment>
<dbReference type="RefSeq" id="WP_091088549.1">
    <property type="nucleotide sequence ID" value="NZ_FOHX01000012.1"/>
</dbReference>
<dbReference type="Proteomes" id="UP000199361">
    <property type="component" value="Unassembled WGS sequence"/>
</dbReference>
<dbReference type="SUPFAM" id="SSF55961">
    <property type="entry name" value="Bet v1-like"/>
    <property type="match status" value="1"/>
</dbReference>
<dbReference type="Gene3D" id="3.30.530.20">
    <property type="match status" value="1"/>
</dbReference>